<organism evidence="11 12">
    <name type="scientific">Paraphoma chrysanthemicola</name>
    <dbReference type="NCBI Taxonomy" id="798071"/>
    <lineage>
        <taxon>Eukaryota</taxon>
        <taxon>Fungi</taxon>
        <taxon>Dikarya</taxon>
        <taxon>Ascomycota</taxon>
        <taxon>Pezizomycotina</taxon>
        <taxon>Dothideomycetes</taxon>
        <taxon>Pleosporomycetidae</taxon>
        <taxon>Pleosporales</taxon>
        <taxon>Pleosporineae</taxon>
        <taxon>Phaeosphaeriaceae</taxon>
        <taxon>Paraphoma</taxon>
    </lineage>
</organism>
<evidence type="ECO:0000256" key="5">
    <source>
        <dbReference type="ARBA" id="ARBA00022729"/>
    </source>
</evidence>
<dbReference type="EMBL" id="JAGMVJ010000021">
    <property type="protein sequence ID" value="KAH7074130.1"/>
    <property type="molecule type" value="Genomic_DNA"/>
</dbReference>
<keyword evidence="4" id="KW-0479">Metal-binding</keyword>
<keyword evidence="8" id="KW-1015">Disulfide bond</keyword>
<comment type="catalytic activity">
    <reaction evidence="9">
        <text>feruloyl-polysaccharide + H2O = ferulate + polysaccharide.</text>
        <dbReference type="EC" id="3.1.1.73"/>
    </reaction>
</comment>
<comment type="similarity">
    <text evidence="1 10">Belongs to the tannase family.</text>
</comment>
<evidence type="ECO:0000256" key="1">
    <source>
        <dbReference type="ARBA" id="ARBA00006249"/>
    </source>
</evidence>
<evidence type="ECO:0000313" key="12">
    <source>
        <dbReference type="Proteomes" id="UP000813461"/>
    </source>
</evidence>
<evidence type="ECO:0000256" key="6">
    <source>
        <dbReference type="ARBA" id="ARBA00022801"/>
    </source>
</evidence>
<dbReference type="OrthoDB" id="3039123at2759"/>
<evidence type="ECO:0000256" key="10">
    <source>
        <dbReference type="RuleBase" id="RU361238"/>
    </source>
</evidence>
<keyword evidence="7" id="KW-0106">Calcium</keyword>
<dbReference type="GO" id="GO:0046872">
    <property type="term" value="F:metal ion binding"/>
    <property type="evidence" value="ECO:0007669"/>
    <property type="project" value="UniProtKB-KW"/>
</dbReference>
<feature type="chain" id="PRO_5035489515" description="Carboxylic ester hydrolase" evidence="10">
    <location>
        <begin position="19"/>
        <end position="512"/>
    </location>
</feature>
<dbReference type="GO" id="GO:0030600">
    <property type="term" value="F:feruloyl esterase activity"/>
    <property type="evidence" value="ECO:0007669"/>
    <property type="project" value="UniProtKB-EC"/>
</dbReference>
<name>A0A8K0VU53_9PLEO</name>
<dbReference type="InterPro" id="IPR011118">
    <property type="entry name" value="Tannase/feruloyl_esterase"/>
</dbReference>
<accession>A0A8K0VU53</accession>
<evidence type="ECO:0000256" key="4">
    <source>
        <dbReference type="ARBA" id="ARBA00022723"/>
    </source>
</evidence>
<keyword evidence="3" id="KW-0858">Xylan degradation</keyword>
<comment type="caution">
    <text evidence="11">The sequence shown here is derived from an EMBL/GenBank/DDBJ whole genome shotgun (WGS) entry which is preliminary data.</text>
</comment>
<gene>
    <name evidence="11" type="ORF">FB567DRAFT_597289</name>
</gene>
<evidence type="ECO:0000313" key="11">
    <source>
        <dbReference type="EMBL" id="KAH7074130.1"/>
    </source>
</evidence>
<keyword evidence="5 10" id="KW-0732">Signal</keyword>
<dbReference type="GO" id="GO:0045493">
    <property type="term" value="P:xylan catabolic process"/>
    <property type="evidence" value="ECO:0007669"/>
    <property type="project" value="UniProtKB-KW"/>
</dbReference>
<keyword evidence="3" id="KW-0119">Carbohydrate metabolism</keyword>
<dbReference type="EC" id="3.1.1.-" evidence="10"/>
<proteinExistence type="inferred from homology"/>
<feature type="signal peptide" evidence="10">
    <location>
        <begin position="1"/>
        <end position="18"/>
    </location>
</feature>
<evidence type="ECO:0000256" key="2">
    <source>
        <dbReference type="ARBA" id="ARBA00022487"/>
    </source>
</evidence>
<reference evidence="11" key="1">
    <citation type="journal article" date="2021" name="Nat. Commun.">
        <title>Genetic determinants of endophytism in the Arabidopsis root mycobiome.</title>
        <authorList>
            <person name="Mesny F."/>
            <person name="Miyauchi S."/>
            <person name="Thiergart T."/>
            <person name="Pickel B."/>
            <person name="Atanasova L."/>
            <person name="Karlsson M."/>
            <person name="Huettel B."/>
            <person name="Barry K.W."/>
            <person name="Haridas S."/>
            <person name="Chen C."/>
            <person name="Bauer D."/>
            <person name="Andreopoulos W."/>
            <person name="Pangilinan J."/>
            <person name="LaButti K."/>
            <person name="Riley R."/>
            <person name="Lipzen A."/>
            <person name="Clum A."/>
            <person name="Drula E."/>
            <person name="Henrissat B."/>
            <person name="Kohler A."/>
            <person name="Grigoriev I.V."/>
            <person name="Martin F.M."/>
            <person name="Hacquard S."/>
        </authorList>
    </citation>
    <scope>NUCLEOTIDE SEQUENCE</scope>
    <source>
        <strain evidence="11">MPI-SDFR-AT-0120</strain>
    </source>
</reference>
<dbReference type="PANTHER" id="PTHR33938">
    <property type="entry name" value="FERULOYL ESTERASE B-RELATED"/>
    <property type="match status" value="1"/>
</dbReference>
<evidence type="ECO:0000256" key="3">
    <source>
        <dbReference type="ARBA" id="ARBA00022651"/>
    </source>
</evidence>
<dbReference type="Pfam" id="PF07519">
    <property type="entry name" value="Tannase"/>
    <property type="match status" value="1"/>
</dbReference>
<dbReference type="SUPFAM" id="SSF53474">
    <property type="entry name" value="alpha/beta-Hydrolases"/>
    <property type="match status" value="1"/>
</dbReference>
<evidence type="ECO:0000256" key="8">
    <source>
        <dbReference type="ARBA" id="ARBA00023157"/>
    </source>
</evidence>
<keyword evidence="3" id="KW-0624">Polysaccharide degradation</keyword>
<keyword evidence="6 10" id="KW-0378">Hydrolase</keyword>
<dbReference type="Gene3D" id="3.40.50.1820">
    <property type="entry name" value="alpha/beta hydrolase"/>
    <property type="match status" value="1"/>
</dbReference>
<dbReference type="PANTHER" id="PTHR33938:SF15">
    <property type="entry name" value="FERULOYL ESTERASE B-RELATED"/>
    <property type="match status" value="1"/>
</dbReference>
<sequence length="512" mass="55058">MLRLLCTVLTFGASIVTGLPKAEDQDSCTSLQYGANYVVSSSRIAIGGIANISAVAAQNVTETNTASFCRILGQIPYGPNNTLNFEVWLPETENYNDRYLSIGNGGFGGVIDYRSMASYLNAGFSVGGCDAGHLTSENGPSRPGGYVPFLNSYAQTRAWIRDSIAMFSAPAKAITASFYDCAPKKAYYAGCSTGGAQGYALAQYHPEVFDGIVAACAGNWYTGLMVSFMWNGLHSNKPGAFMTQDTLNFVRDAVVEQCDEIDGVKDGVIDDPTTCDFDTASLLCEANQPQIENNKTVCLNETQLATVEAIYAGPGEGIYPGFGAGSEAEWLVQENELWTDYAVPILQNLVFKNLSYDYMNFDFDKDVKTMEEVAGPLITAISPRLDAFKAQGGKLLATQGWADPYNAPTWPIDHHNQAKAIYGSDQLNSFWRLFMAPGSGHCGSAASYPQVPGTIHYLDALIPWVEEGVAPGFVVASKPADGSNATKKLCAYPGRAVFRGGDGGRYESFDCV</sequence>
<dbReference type="InterPro" id="IPR029058">
    <property type="entry name" value="AB_hydrolase_fold"/>
</dbReference>
<evidence type="ECO:0000256" key="7">
    <source>
        <dbReference type="ARBA" id="ARBA00022837"/>
    </source>
</evidence>
<keyword evidence="2" id="KW-0719">Serine esterase</keyword>
<dbReference type="AlphaFoldDB" id="A0A8K0VU53"/>
<evidence type="ECO:0000256" key="9">
    <source>
        <dbReference type="ARBA" id="ARBA00034075"/>
    </source>
</evidence>
<protein>
    <recommendedName>
        <fullName evidence="10">Carboxylic ester hydrolase</fullName>
        <ecNumber evidence="10">3.1.1.-</ecNumber>
    </recommendedName>
</protein>
<dbReference type="Proteomes" id="UP000813461">
    <property type="component" value="Unassembled WGS sequence"/>
</dbReference>
<keyword evidence="12" id="KW-1185">Reference proteome</keyword>